<evidence type="ECO:0000256" key="3">
    <source>
        <dbReference type="ARBA" id="ARBA00022679"/>
    </source>
</evidence>
<dbReference type="RefSeq" id="WP_121680494.1">
    <property type="nucleotide sequence ID" value="NZ_RCVZ01000006.1"/>
</dbReference>
<dbReference type="EMBL" id="RCVZ01000006">
    <property type="protein sequence ID" value="RLQ95379.1"/>
    <property type="molecule type" value="Genomic_DNA"/>
</dbReference>
<comment type="catalytic activity">
    <reaction evidence="5">
        <text>phosphoethanolamine + S-adenosyl-L-methionine = N-methylethanolamine phosphate + S-adenosyl-L-homocysteine + H(+)</text>
        <dbReference type="Rhea" id="RHEA:20365"/>
        <dbReference type="ChEBI" id="CHEBI:15378"/>
        <dbReference type="ChEBI" id="CHEBI:57781"/>
        <dbReference type="ChEBI" id="CHEBI:57856"/>
        <dbReference type="ChEBI" id="CHEBI:58190"/>
        <dbReference type="ChEBI" id="CHEBI:59789"/>
        <dbReference type="EC" id="2.1.1.103"/>
    </reaction>
    <physiologicalReaction direction="left-to-right" evidence="5">
        <dbReference type="Rhea" id="RHEA:20366"/>
    </physiologicalReaction>
</comment>
<gene>
    <name evidence="7" type="ORF">D9X91_10080</name>
</gene>
<sequence>MSAIFSEQFEKPKGFLGRIAGKIMAFDNRKINHWTLSKLGAQNGDCILEIGYGPGHCIQTLCKEKLNIHVHGVDISSTMYEEAKKRNEKYIQEGKVKLFKKDIARFNTNQIYDKIYSVNNYPLWEKRKRSLGKMYALLKTGGKVAITVQPREDDADSDKTHRLAKVISDELKSAGFTHVRVGFKKVRPVLTVCVTAMKIEK</sequence>
<accession>A0A3L7JZ25</accession>
<evidence type="ECO:0000256" key="4">
    <source>
        <dbReference type="ARBA" id="ARBA00025707"/>
    </source>
</evidence>
<protein>
    <submittedName>
        <fullName evidence="7">Class I SAM-dependent methyltransferase</fullName>
    </submittedName>
</protein>
<dbReference type="PANTHER" id="PTHR44307">
    <property type="entry name" value="PHOSPHOETHANOLAMINE METHYLTRANSFERASE"/>
    <property type="match status" value="1"/>
</dbReference>
<keyword evidence="2 7" id="KW-0489">Methyltransferase</keyword>
<dbReference type="InterPro" id="IPR029063">
    <property type="entry name" value="SAM-dependent_MTases_sf"/>
</dbReference>
<comment type="pathway">
    <text evidence="1">Lipid metabolism.</text>
</comment>
<dbReference type="GO" id="GO:0032259">
    <property type="term" value="P:methylation"/>
    <property type="evidence" value="ECO:0007669"/>
    <property type="project" value="UniProtKB-KW"/>
</dbReference>
<evidence type="ECO:0000313" key="7">
    <source>
        <dbReference type="EMBL" id="RLQ95379.1"/>
    </source>
</evidence>
<dbReference type="Pfam" id="PF13649">
    <property type="entry name" value="Methyltransf_25"/>
    <property type="match status" value="1"/>
</dbReference>
<dbReference type="GO" id="GO:0000234">
    <property type="term" value="F:phosphoethanolamine N-methyltransferase activity"/>
    <property type="evidence" value="ECO:0007669"/>
    <property type="project" value="UniProtKB-EC"/>
</dbReference>
<feature type="domain" description="Methyltransferase" evidence="6">
    <location>
        <begin position="47"/>
        <end position="142"/>
    </location>
</feature>
<evidence type="ECO:0000256" key="5">
    <source>
        <dbReference type="ARBA" id="ARBA00047622"/>
    </source>
</evidence>
<evidence type="ECO:0000259" key="6">
    <source>
        <dbReference type="Pfam" id="PF13649"/>
    </source>
</evidence>
<dbReference type="OrthoDB" id="9772751at2"/>
<dbReference type="Proteomes" id="UP000276770">
    <property type="component" value="Unassembled WGS sequence"/>
</dbReference>
<dbReference type="SUPFAM" id="SSF53335">
    <property type="entry name" value="S-adenosyl-L-methionine-dependent methyltransferases"/>
    <property type="match status" value="1"/>
</dbReference>
<name>A0A3L7JZ25_9BACI</name>
<evidence type="ECO:0000313" key="8">
    <source>
        <dbReference type="Proteomes" id="UP000276770"/>
    </source>
</evidence>
<dbReference type="CDD" id="cd02440">
    <property type="entry name" value="AdoMet_MTases"/>
    <property type="match status" value="1"/>
</dbReference>
<proteinExistence type="predicted"/>
<comment type="pathway">
    <text evidence="4">Phospholipid metabolism.</text>
</comment>
<keyword evidence="8" id="KW-1185">Reference proteome</keyword>
<dbReference type="AlphaFoldDB" id="A0A3L7JZ25"/>
<dbReference type="PANTHER" id="PTHR44307:SF2">
    <property type="entry name" value="PHOSPHOETHANOLAMINE METHYLTRANSFERASE ISOFORM X1"/>
    <property type="match status" value="1"/>
</dbReference>
<evidence type="ECO:0000256" key="2">
    <source>
        <dbReference type="ARBA" id="ARBA00022603"/>
    </source>
</evidence>
<dbReference type="InterPro" id="IPR041698">
    <property type="entry name" value="Methyltransf_25"/>
</dbReference>
<organism evidence="7 8">
    <name type="scientific">Falsibacillus albus</name>
    <dbReference type="NCBI Taxonomy" id="2478915"/>
    <lineage>
        <taxon>Bacteria</taxon>
        <taxon>Bacillati</taxon>
        <taxon>Bacillota</taxon>
        <taxon>Bacilli</taxon>
        <taxon>Bacillales</taxon>
        <taxon>Bacillaceae</taxon>
        <taxon>Falsibacillus</taxon>
    </lineage>
</organism>
<evidence type="ECO:0000256" key="1">
    <source>
        <dbReference type="ARBA" id="ARBA00005189"/>
    </source>
</evidence>
<keyword evidence="3 7" id="KW-0808">Transferase</keyword>
<dbReference type="Gene3D" id="3.40.50.150">
    <property type="entry name" value="Vaccinia Virus protein VP39"/>
    <property type="match status" value="1"/>
</dbReference>
<reference evidence="7 8" key="1">
    <citation type="submission" date="2018-10" db="EMBL/GenBank/DDBJ databases">
        <title>Falsibacillus sp. genome draft.</title>
        <authorList>
            <person name="Shi S."/>
        </authorList>
    </citation>
    <scope>NUCLEOTIDE SEQUENCE [LARGE SCALE GENOMIC DNA]</scope>
    <source>
        <strain evidence="7 8">GY 10110</strain>
    </source>
</reference>
<comment type="caution">
    <text evidence="7">The sequence shown here is derived from an EMBL/GenBank/DDBJ whole genome shotgun (WGS) entry which is preliminary data.</text>
</comment>